<evidence type="ECO:0008006" key="3">
    <source>
        <dbReference type="Google" id="ProtNLM"/>
    </source>
</evidence>
<dbReference type="InterPro" id="IPR024930">
    <property type="entry name" value="Skp_dom_sf"/>
</dbReference>
<dbReference type="Proteomes" id="UP001304515">
    <property type="component" value="Chromosome"/>
</dbReference>
<dbReference type="EMBL" id="CP134890">
    <property type="protein sequence ID" value="WNM20857.1"/>
    <property type="molecule type" value="Genomic_DNA"/>
</dbReference>
<name>A0AA96EZ83_9FLAO</name>
<dbReference type="RefSeq" id="WP_313356337.1">
    <property type="nucleotide sequence ID" value="NZ_CP134890.1"/>
</dbReference>
<organism evidence="1 2">
    <name type="scientific">Flavobacterium capsici</name>
    <dbReference type="NCBI Taxonomy" id="3075618"/>
    <lineage>
        <taxon>Bacteria</taxon>
        <taxon>Pseudomonadati</taxon>
        <taxon>Bacteroidota</taxon>
        <taxon>Flavobacteriia</taxon>
        <taxon>Flavobacteriales</taxon>
        <taxon>Flavobacteriaceae</taxon>
        <taxon>Flavobacterium</taxon>
    </lineage>
</organism>
<dbReference type="SUPFAM" id="SSF111384">
    <property type="entry name" value="OmpH-like"/>
    <property type="match status" value="1"/>
</dbReference>
<protein>
    <recommendedName>
        <fullName evidence="3">OmpH family outer membrane protein</fullName>
    </recommendedName>
</protein>
<evidence type="ECO:0000313" key="1">
    <source>
        <dbReference type="EMBL" id="WNM20857.1"/>
    </source>
</evidence>
<keyword evidence="2" id="KW-1185">Reference proteome</keyword>
<dbReference type="AlphaFoldDB" id="A0AA96EZ83"/>
<gene>
    <name evidence="1" type="ORF">RN605_09185</name>
</gene>
<reference evidence="1 2" key="1">
    <citation type="submission" date="2023-09" db="EMBL/GenBank/DDBJ databases">
        <title>Flavobacterium sp. a novel bacteria isolate from Pepper rhizosphere.</title>
        <authorList>
            <person name="Peng Y."/>
            <person name="Lee J."/>
        </authorList>
    </citation>
    <scope>NUCLEOTIDE SEQUENCE [LARGE SCALE GENOMIC DNA]</scope>
    <source>
        <strain evidence="1 2">PMTSA4</strain>
    </source>
</reference>
<sequence>MQRRNLYLVVLLFCLVLSVVAVAFFSFQKNQKSIVFYDNDKVFSEFRMTKEIFNAGKKTLVAKEKTIDSLKNIITITSDENARKNLMKILIEVDNDKQIFKENFNIENSEKIWKRIDIYLKEYSTLKGYKLIISSKSSTGFYGDPEYEVTSDLLNFINNKYEGFN</sequence>
<dbReference type="KEGG" id="fcj:RN605_09185"/>
<dbReference type="Gene3D" id="3.30.910.20">
    <property type="entry name" value="Skp domain"/>
    <property type="match status" value="1"/>
</dbReference>
<proteinExistence type="predicted"/>
<evidence type="ECO:0000313" key="2">
    <source>
        <dbReference type="Proteomes" id="UP001304515"/>
    </source>
</evidence>
<accession>A0AA96EZ83</accession>